<accession>A0A9D1WCC2</accession>
<comment type="caution">
    <text evidence="1">The sequence shown here is derived from an EMBL/GenBank/DDBJ whole genome shotgun (WGS) entry which is preliminary data.</text>
</comment>
<sequence length="242" mass="26000">MYPNRDEILKGLNDLISTIHKILQAKDQEEAQMQAVAQHNKTASAASGATGDASSALAADDAAQSAATQSPASAKPLTAAEILFANFPDDEEQDENFTAGAAPAAQAQAQAEAEESQVAIPQAEVVEDAAANAAPEDSIKTELKANAELAATVGEDQAPVVSESLDAPQTEEDLAAKALEIRFKLCKHIIMQVDSSLGDFQDMLDTMEYYQDEKYEEARRLVAELEDCTNALIAYLRQHNRY</sequence>
<reference evidence="1" key="2">
    <citation type="submission" date="2021-04" db="EMBL/GenBank/DDBJ databases">
        <authorList>
            <person name="Gilroy R."/>
        </authorList>
    </citation>
    <scope>NUCLEOTIDE SEQUENCE</scope>
    <source>
        <strain evidence="1">USASDec5-558</strain>
    </source>
</reference>
<reference evidence="1" key="1">
    <citation type="journal article" date="2021" name="PeerJ">
        <title>Extensive microbial diversity within the chicken gut microbiome revealed by metagenomics and culture.</title>
        <authorList>
            <person name="Gilroy R."/>
            <person name="Ravi A."/>
            <person name="Getino M."/>
            <person name="Pursley I."/>
            <person name="Horton D.L."/>
            <person name="Alikhan N.F."/>
            <person name="Baker D."/>
            <person name="Gharbi K."/>
            <person name="Hall N."/>
            <person name="Watson M."/>
            <person name="Adriaenssens E.M."/>
            <person name="Foster-Nyarko E."/>
            <person name="Jarju S."/>
            <person name="Secka A."/>
            <person name="Antonio M."/>
            <person name="Oren A."/>
            <person name="Chaudhuri R.R."/>
            <person name="La Ragione R."/>
            <person name="Hildebrand F."/>
            <person name="Pallen M.J."/>
        </authorList>
    </citation>
    <scope>NUCLEOTIDE SEQUENCE</scope>
    <source>
        <strain evidence="1">USASDec5-558</strain>
    </source>
</reference>
<protein>
    <submittedName>
        <fullName evidence="1">Uncharacterized protein</fullName>
    </submittedName>
</protein>
<dbReference type="EMBL" id="DXEV01000061">
    <property type="protein sequence ID" value="HIX56448.1"/>
    <property type="molecule type" value="Genomic_DNA"/>
</dbReference>
<organism evidence="1 2">
    <name type="scientific">Candidatus Anaerobiospirillum pullistercoris</name>
    <dbReference type="NCBI Taxonomy" id="2838452"/>
    <lineage>
        <taxon>Bacteria</taxon>
        <taxon>Pseudomonadati</taxon>
        <taxon>Pseudomonadota</taxon>
        <taxon>Gammaproteobacteria</taxon>
        <taxon>Aeromonadales</taxon>
        <taxon>Succinivibrionaceae</taxon>
        <taxon>Anaerobiospirillum</taxon>
    </lineage>
</organism>
<name>A0A9D1WCC2_9GAMM</name>
<dbReference type="Proteomes" id="UP000886829">
    <property type="component" value="Unassembled WGS sequence"/>
</dbReference>
<dbReference type="AlphaFoldDB" id="A0A9D1WCC2"/>
<gene>
    <name evidence="1" type="ORF">H9850_03135</name>
</gene>
<proteinExistence type="predicted"/>
<evidence type="ECO:0000313" key="1">
    <source>
        <dbReference type="EMBL" id="HIX56448.1"/>
    </source>
</evidence>
<evidence type="ECO:0000313" key="2">
    <source>
        <dbReference type="Proteomes" id="UP000886829"/>
    </source>
</evidence>